<feature type="transmembrane region" description="Helical" evidence="8">
    <location>
        <begin position="413"/>
        <end position="432"/>
    </location>
</feature>
<dbReference type="InterPro" id="IPR038731">
    <property type="entry name" value="RgtA/B/C-like"/>
</dbReference>
<dbReference type="RefSeq" id="WP_015906982.1">
    <property type="nucleotide sequence ID" value="NZ_FUZJ01000001.1"/>
</dbReference>
<feature type="transmembrane region" description="Helical" evidence="8">
    <location>
        <begin position="274"/>
        <end position="296"/>
    </location>
</feature>
<sequence length="500" mass="57471">MYSIITIFVVFVFEKVFIVGYLDYVLPTRIPKILSRAILFLFVITISIFLIFLNLKKIIIEKFNEKHIIFFLFAISITLPLVLAFSIKVEPKSDFLTYYLIARHLVYGKIFIPNYIATFPHTIMFPIFLSFIFYIFGPSILVAQLTGILLSAMSVILVFLIGKEAGKKRLGFIAALMWSLMPSRIFYSLLICTENLFNIVALFTILLFFRNLRTSRSVKIKYFNLALIGILLAWLSSIRPNGIIILIALTLFYIVFSKETNNNFLKKDTNNIHFSKFITVSIILANYLLASFSLNIMTESIINQKIASTRIGWNLYVGMNISSHGQWNKNDSKLFGKLIKEIGPDQAQKAFFNLGLKRLQTLIKEKKIISFIFDKIITMWHADHEAYDYVSGALLQNTAEKLIFTKNNKTIKLFFDIYYYIILFTALLGLIWEIKNCSFPNSIIITGSFIILGTILLHIPFEAALRYKNHALSWFCFISANGIITISEKIAKSHKSHVNN</sequence>
<evidence type="ECO:0000256" key="3">
    <source>
        <dbReference type="ARBA" id="ARBA00022676"/>
    </source>
</evidence>
<evidence type="ECO:0000259" key="9">
    <source>
        <dbReference type="Pfam" id="PF13231"/>
    </source>
</evidence>
<evidence type="ECO:0000256" key="2">
    <source>
        <dbReference type="ARBA" id="ARBA00022475"/>
    </source>
</evidence>
<keyword evidence="4" id="KW-0808">Transferase</keyword>
<feature type="transmembrane region" description="Helical" evidence="8">
    <location>
        <begin position="438"/>
        <end position="459"/>
    </location>
</feature>
<gene>
    <name evidence="10" type="ORF">SAMN05216240_2737</name>
</gene>
<comment type="caution">
    <text evidence="10">The sequence shown here is derived from an EMBL/GenBank/DDBJ whole genome shotgun (WGS) entry which is preliminary data.</text>
</comment>
<organism evidence="10 11">
    <name type="scientific">Caldicellulosiruptor bescii</name>
    <name type="common">Anaerocellum thermophilum</name>
    <dbReference type="NCBI Taxonomy" id="31899"/>
    <lineage>
        <taxon>Bacteria</taxon>
        <taxon>Bacillati</taxon>
        <taxon>Bacillota</taxon>
        <taxon>Bacillota incertae sedis</taxon>
        <taxon>Caldicellulosiruptorales</taxon>
        <taxon>Caldicellulosiruptoraceae</taxon>
        <taxon>Caldicellulosiruptor</taxon>
    </lineage>
</organism>
<keyword evidence="5 8" id="KW-0812">Transmembrane</keyword>
<protein>
    <submittedName>
        <fullName evidence="10">Dolichyl-phosphate-mannose-protein mannosyltransferase</fullName>
    </submittedName>
</protein>
<dbReference type="GO" id="GO:0016757">
    <property type="term" value="F:glycosyltransferase activity"/>
    <property type="evidence" value="ECO:0007669"/>
    <property type="project" value="UniProtKB-KW"/>
</dbReference>
<keyword evidence="7 8" id="KW-0472">Membrane</keyword>
<evidence type="ECO:0000256" key="6">
    <source>
        <dbReference type="ARBA" id="ARBA00022989"/>
    </source>
</evidence>
<keyword evidence="3 10" id="KW-0328">Glycosyltransferase</keyword>
<feature type="domain" description="Glycosyltransferase RgtA/B/C/D-like" evidence="9">
    <location>
        <begin position="121"/>
        <end position="266"/>
    </location>
</feature>
<evidence type="ECO:0000313" key="11">
    <source>
        <dbReference type="Proteomes" id="UP000196803"/>
    </source>
</evidence>
<proteinExistence type="predicted"/>
<keyword evidence="6 8" id="KW-1133">Transmembrane helix</keyword>
<evidence type="ECO:0000256" key="1">
    <source>
        <dbReference type="ARBA" id="ARBA00004651"/>
    </source>
</evidence>
<dbReference type="InterPro" id="IPR050297">
    <property type="entry name" value="LipidA_mod_glycosyltrf_83"/>
</dbReference>
<feature type="transmembrane region" description="Helical" evidence="8">
    <location>
        <begin position="141"/>
        <end position="161"/>
    </location>
</feature>
<accession>A0ABY1SBI3</accession>
<dbReference type="PANTHER" id="PTHR33908:SF11">
    <property type="entry name" value="MEMBRANE PROTEIN"/>
    <property type="match status" value="1"/>
</dbReference>
<dbReference type="Proteomes" id="UP000196803">
    <property type="component" value="Unassembled WGS sequence"/>
</dbReference>
<reference evidence="10 11" key="1">
    <citation type="submission" date="2017-05" db="EMBL/GenBank/DDBJ databases">
        <authorList>
            <person name="Varghese N."/>
            <person name="Submissions S."/>
        </authorList>
    </citation>
    <scope>NUCLEOTIDE SEQUENCE [LARGE SCALE GENOMIC DNA]</scope>
    <source>
        <strain evidence="10 11">MACB1020</strain>
    </source>
</reference>
<feature type="transmembrane region" description="Helical" evidence="8">
    <location>
        <begin position="67"/>
        <end position="89"/>
    </location>
</feature>
<dbReference type="EMBL" id="FXXC01000001">
    <property type="protein sequence ID" value="SMR95637.1"/>
    <property type="molecule type" value="Genomic_DNA"/>
</dbReference>
<feature type="transmembrane region" description="Helical" evidence="8">
    <location>
        <begin position="225"/>
        <end position="254"/>
    </location>
</feature>
<keyword evidence="2" id="KW-1003">Cell membrane</keyword>
<name>A0ABY1SBI3_CALBS</name>
<dbReference type="Pfam" id="PF13231">
    <property type="entry name" value="PMT_2"/>
    <property type="match status" value="1"/>
</dbReference>
<evidence type="ECO:0000256" key="5">
    <source>
        <dbReference type="ARBA" id="ARBA00022692"/>
    </source>
</evidence>
<feature type="transmembrane region" description="Helical" evidence="8">
    <location>
        <begin position="38"/>
        <end position="55"/>
    </location>
</feature>
<keyword evidence="11" id="KW-1185">Reference proteome</keyword>
<comment type="subcellular location">
    <subcellularLocation>
        <location evidence="1">Cell membrane</location>
        <topology evidence="1">Multi-pass membrane protein</topology>
    </subcellularLocation>
</comment>
<feature type="transmembrane region" description="Helical" evidence="8">
    <location>
        <begin position="6"/>
        <end position="26"/>
    </location>
</feature>
<evidence type="ECO:0000256" key="4">
    <source>
        <dbReference type="ARBA" id="ARBA00022679"/>
    </source>
</evidence>
<evidence type="ECO:0000256" key="7">
    <source>
        <dbReference type="ARBA" id="ARBA00023136"/>
    </source>
</evidence>
<dbReference type="PANTHER" id="PTHR33908">
    <property type="entry name" value="MANNOSYLTRANSFERASE YKCB-RELATED"/>
    <property type="match status" value="1"/>
</dbReference>
<feature type="transmembrane region" description="Helical" evidence="8">
    <location>
        <begin position="110"/>
        <end position="135"/>
    </location>
</feature>
<evidence type="ECO:0000256" key="8">
    <source>
        <dbReference type="SAM" id="Phobius"/>
    </source>
</evidence>
<evidence type="ECO:0000313" key="10">
    <source>
        <dbReference type="EMBL" id="SMR95637.1"/>
    </source>
</evidence>
<feature type="transmembrane region" description="Helical" evidence="8">
    <location>
        <begin position="196"/>
        <end position="213"/>
    </location>
</feature>